<organism evidence="1">
    <name type="scientific">Anguilla anguilla</name>
    <name type="common">European freshwater eel</name>
    <name type="synonym">Muraena anguilla</name>
    <dbReference type="NCBI Taxonomy" id="7936"/>
    <lineage>
        <taxon>Eukaryota</taxon>
        <taxon>Metazoa</taxon>
        <taxon>Chordata</taxon>
        <taxon>Craniata</taxon>
        <taxon>Vertebrata</taxon>
        <taxon>Euteleostomi</taxon>
        <taxon>Actinopterygii</taxon>
        <taxon>Neopterygii</taxon>
        <taxon>Teleostei</taxon>
        <taxon>Anguilliformes</taxon>
        <taxon>Anguillidae</taxon>
        <taxon>Anguilla</taxon>
    </lineage>
</organism>
<reference evidence="1" key="2">
    <citation type="journal article" date="2015" name="Fish Shellfish Immunol.">
        <title>Early steps in the European eel (Anguilla anguilla)-Vibrio vulnificus interaction in the gills: Role of the RtxA13 toxin.</title>
        <authorList>
            <person name="Callol A."/>
            <person name="Pajuelo D."/>
            <person name="Ebbesson L."/>
            <person name="Teles M."/>
            <person name="MacKenzie S."/>
            <person name="Amaro C."/>
        </authorList>
    </citation>
    <scope>NUCLEOTIDE SEQUENCE</scope>
</reference>
<protein>
    <submittedName>
        <fullName evidence="1">Uncharacterized protein</fullName>
    </submittedName>
</protein>
<dbReference type="EMBL" id="GBXM01048163">
    <property type="protein sequence ID" value="JAH60414.1"/>
    <property type="molecule type" value="Transcribed_RNA"/>
</dbReference>
<sequence>MSLQCDSRQLREGSLRWRCLLVVPGRYPRFLARQLTPRRVPGCRGVTGQINCVSSGIE</sequence>
<evidence type="ECO:0000313" key="1">
    <source>
        <dbReference type="EMBL" id="JAH60414.1"/>
    </source>
</evidence>
<name>A0A0E9U3C6_ANGAN</name>
<reference evidence="1" key="1">
    <citation type="submission" date="2014-11" db="EMBL/GenBank/DDBJ databases">
        <authorList>
            <person name="Amaro Gonzalez C."/>
        </authorList>
    </citation>
    <scope>NUCLEOTIDE SEQUENCE</scope>
</reference>
<dbReference type="AlphaFoldDB" id="A0A0E9U3C6"/>
<proteinExistence type="predicted"/>
<accession>A0A0E9U3C6</accession>